<keyword evidence="3" id="KW-0472">Membrane</keyword>
<dbReference type="Pfam" id="PF22570">
    <property type="entry name" value="LiaF-TM"/>
    <property type="match status" value="1"/>
</dbReference>
<evidence type="ECO:0000313" key="6">
    <source>
        <dbReference type="EMBL" id="SNX70024.1"/>
    </source>
</evidence>
<feature type="domain" description="LiaF transmembrane" evidence="5">
    <location>
        <begin position="6"/>
        <end position="111"/>
    </location>
</feature>
<dbReference type="InterPro" id="IPR054331">
    <property type="entry name" value="LiaF_TM"/>
</dbReference>
<dbReference type="InterPro" id="IPR024425">
    <property type="entry name" value="LiaF-like_C"/>
</dbReference>
<feature type="region of interest" description="Disordered" evidence="2">
    <location>
        <begin position="115"/>
        <end position="151"/>
    </location>
</feature>
<feature type="transmembrane region" description="Helical" evidence="3">
    <location>
        <begin position="7"/>
        <end position="27"/>
    </location>
</feature>
<dbReference type="AlphaFoldDB" id="A0A285CRA2"/>
<evidence type="ECO:0000259" key="5">
    <source>
        <dbReference type="Pfam" id="PF22570"/>
    </source>
</evidence>
<evidence type="ECO:0000256" key="3">
    <source>
        <dbReference type="SAM" id="Phobius"/>
    </source>
</evidence>
<reference evidence="6 7" key="1">
    <citation type="submission" date="2017-08" db="EMBL/GenBank/DDBJ databases">
        <authorList>
            <person name="de Groot N.N."/>
        </authorList>
    </citation>
    <scope>NUCLEOTIDE SEQUENCE [LARGE SCALE GENOMIC DNA]</scope>
    <source>
        <strain evidence="6 7">JC228</strain>
    </source>
</reference>
<evidence type="ECO:0000313" key="7">
    <source>
        <dbReference type="Proteomes" id="UP000219546"/>
    </source>
</evidence>
<name>A0A285CRA2_9BACI</name>
<evidence type="ECO:0000256" key="2">
    <source>
        <dbReference type="SAM" id="MobiDB-lite"/>
    </source>
</evidence>
<feature type="coiled-coil region" evidence="1">
    <location>
        <begin position="166"/>
        <end position="193"/>
    </location>
</feature>
<keyword evidence="1" id="KW-0175">Coiled coil</keyword>
<sequence length="346" mass="39313">MEYMRLFPLVLLGIGVILLLVNFGVISLEIKEIFVVIFPFFILLIGVKWLYSGIKRSSLFLVLCGGFASIFSALLILDLFGIYEFAFSDGYKLWPILLILLAIWMLGSNKRPKVKVEKGGKSKQESQSSERKSKSEKVDSIKDKSDTIGDEFDHSVDEFDIIGNEFEAMGDEFDKLGEEMEDLSDKINREVREKLNNIKIDISKSNDSPGKKVSIQVGRDEIDHMKEQAVKTFGVSHMAMKEPNWELTPLNLKSTVGDYYFDFSKAYIPDAEIDITIKTWVGDIKMIVPDDIPIKVDTKMTFGDVKVMGNYWGGNCSYTSTNYDDATRKLNIKIKSWVGDVRIERV</sequence>
<protein>
    <submittedName>
        <fullName evidence="6">Cell wall-active antibiotic response 4TMS protein YvqF</fullName>
    </submittedName>
</protein>
<dbReference type="EMBL" id="OAOP01000003">
    <property type="protein sequence ID" value="SNX70024.1"/>
    <property type="molecule type" value="Genomic_DNA"/>
</dbReference>
<keyword evidence="3" id="KW-1133">Transmembrane helix</keyword>
<dbReference type="Proteomes" id="UP000219546">
    <property type="component" value="Unassembled WGS sequence"/>
</dbReference>
<feature type="domain" description="Cell wall-active antibiotics response LiaF-like C-terminal" evidence="4">
    <location>
        <begin position="237"/>
        <end position="343"/>
    </location>
</feature>
<keyword evidence="3" id="KW-0812">Transmembrane</keyword>
<feature type="transmembrane region" description="Helical" evidence="3">
    <location>
        <begin position="58"/>
        <end position="85"/>
    </location>
</feature>
<organism evidence="6 7">
    <name type="scientific">Bacillus oleivorans</name>
    <dbReference type="NCBI Taxonomy" id="1448271"/>
    <lineage>
        <taxon>Bacteria</taxon>
        <taxon>Bacillati</taxon>
        <taxon>Bacillota</taxon>
        <taxon>Bacilli</taxon>
        <taxon>Bacillales</taxon>
        <taxon>Bacillaceae</taxon>
        <taxon>Bacillus</taxon>
    </lineage>
</organism>
<proteinExistence type="predicted"/>
<accession>A0A285CRA2</accession>
<dbReference type="OrthoDB" id="1953204at2"/>
<gene>
    <name evidence="6" type="ORF">SAMN05877753_103407</name>
</gene>
<keyword evidence="7" id="KW-1185">Reference proteome</keyword>
<dbReference type="Pfam" id="PF09922">
    <property type="entry name" value="LiaF-like_C"/>
    <property type="match status" value="1"/>
</dbReference>
<dbReference type="InterPro" id="IPR047793">
    <property type="entry name" value="LiaF_C"/>
</dbReference>
<evidence type="ECO:0000259" key="4">
    <source>
        <dbReference type="Pfam" id="PF09922"/>
    </source>
</evidence>
<feature type="transmembrane region" description="Helical" evidence="3">
    <location>
        <begin position="91"/>
        <end position="108"/>
    </location>
</feature>
<feature type="transmembrane region" description="Helical" evidence="3">
    <location>
        <begin position="33"/>
        <end position="51"/>
    </location>
</feature>
<evidence type="ECO:0000256" key="1">
    <source>
        <dbReference type="SAM" id="Coils"/>
    </source>
</evidence>
<dbReference type="NCBIfam" id="NF040535">
    <property type="entry name" value="LiaF_C_term"/>
    <property type="match status" value="1"/>
</dbReference>